<sequence>MARDSSATKARLLDAAFSEFATHGIAGARVDRIAGAAQANKRLIYVYYGNKEQLFDAVLQRALETGSESVPFDAEDLPGYAGAVFDHLVERPSLMRLVLWKQLERPAPTDTEAASYQDKIAAVRQAQESGLIDAGVDAADVLTLVMSLAQAWFGAVGGPAAGETGTDWPAEQLARHRAAVVESVRRITAPRAAGGTRAG</sequence>
<dbReference type="PANTHER" id="PTHR30328:SF54">
    <property type="entry name" value="HTH-TYPE TRANSCRIPTIONAL REPRESSOR SCO4008"/>
    <property type="match status" value="1"/>
</dbReference>
<dbReference type="InterPro" id="IPR050109">
    <property type="entry name" value="HTH-type_TetR-like_transc_reg"/>
</dbReference>
<dbReference type="Pfam" id="PF17926">
    <property type="entry name" value="TetR_C_21"/>
    <property type="match status" value="1"/>
</dbReference>
<dbReference type="Gene3D" id="1.10.357.10">
    <property type="entry name" value="Tetracycline Repressor, domain 2"/>
    <property type="match status" value="1"/>
</dbReference>
<dbReference type="InterPro" id="IPR036271">
    <property type="entry name" value="Tet_transcr_reg_TetR-rel_C_sf"/>
</dbReference>
<gene>
    <name evidence="4" type="ORF">ACFWJN_03445</name>
</gene>
<protein>
    <submittedName>
        <fullName evidence="4">TetR family transcriptional regulator</fullName>
    </submittedName>
</protein>
<accession>A0ABW6FJP3</accession>
<evidence type="ECO:0000256" key="2">
    <source>
        <dbReference type="PROSITE-ProRule" id="PRU00335"/>
    </source>
</evidence>
<evidence type="ECO:0000256" key="1">
    <source>
        <dbReference type="ARBA" id="ARBA00023125"/>
    </source>
</evidence>
<dbReference type="EMBL" id="JBHXIJ010000011">
    <property type="protein sequence ID" value="MFD5098029.1"/>
    <property type="molecule type" value="Genomic_DNA"/>
</dbReference>
<dbReference type="Proteomes" id="UP001598448">
    <property type="component" value="Unassembled WGS sequence"/>
</dbReference>
<evidence type="ECO:0000313" key="4">
    <source>
        <dbReference type="EMBL" id="MFD5098029.1"/>
    </source>
</evidence>
<dbReference type="RefSeq" id="WP_386708275.1">
    <property type="nucleotide sequence ID" value="NZ_JBHXIJ010000011.1"/>
</dbReference>
<dbReference type="InterPro" id="IPR001647">
    <property type="entry name" value="HTH_TetR"/>
</dbReference>
<dbReference type="InterPro" id="IPR009057">
    <property type="entry name" value="Homeodomain-like_sf"/>
</dbReference>
<reference evidence="4 5" key="1">
    <citation type="submission" date="2024-09" db="EMBL/GenBank/DDBJ databases">
        <title>The Natural Products Discovery Center: Release of the First 8490 Sequenced Strains for Exploring Actinobacteria Biosynthetic Diversity.</title>
        <authorList>
            <person name="Kalkreuter E."/>
            <person name="Kautsar S.A."/>
            <person name="Yang D."/>
            <person name="Bader C.D."/>
            <person name="Teijaro C.N."/>
            <person name="Fluegel L."/>
            <person name="Davis C.M."/>
            <person name="Simpson J.R."/>
            <person name="Lauterbach L."/>
            <person name="Steele A.D."/>
            <person name="Gui C."/>
            <person name="Meng S."/>
            <person name="Li G."/>
            <person name="Viehrig K."/>
            <person name="Ye F."/>
            <person name="Su P."/>
            <person name="Kiefer A.F."/>
            <person name="Nichols A."/>
            <person name="Cepeda A.J."/>
            <person name="Yan W."/>
            <person name="Fan B."/>
            <person name="Jiang Y."/>
            <person name="Adhikari A."/>
            <person name="Zheng C.-J."/>
            <person name="Schuster L."/>
            <person name="Cowan T.M."/>
            <person name="Smanski M.J."/>
            <person name="Chevrette M.G."/>
            <person name="De Carvalho L.P.S."/>
            <person name="Shen B."/>
        </authorList>
    </citation>
    <scope>NUCLEOTIDE SEQUENCE [LARGE SCALE GENOMIC DNA]</scope>
    <source>
        <strain evidence="4 5">NPDC058348</strain>
    </source>
</reference>
<comment type="caution">
    <text evidence="4">The sequence shown here is derived from an EMBL/GenBank/DDBJ whole genome shotgun (WGS) entry which is preliminary data.</text>
</comment>
<evidence type="ECO:0000313" key="5">
    <source>
        <dbReference type="Proteomes" id="UP001598448"/>
    </source>
</evidence>
<evidence type="ECO:0000259" key="3">
    <source>
        <dbReference type="PROSITE" id="PS50977"/>
    </source>
</evidence>
<feature type="DNA-binding region" description="H-T-H motif" evidence="2">
    <location>
        <begin position="29"/>
        <end position="48"/>
    </location>
</feature>
<dbReference type="PROSITE" id="PS50977">
    <property type="entry name" value="HTH_TETR_2"/>
    <property type="match status" value="1"/>
</dbReference>
<keyword evidence="5" id="KW-1185">Reference proteome</keyword>
<dbReference type="Pfam" id="PF00440">
    <property type="entry name" value="TetR_N"/>
    <property type="match status" value="1"/>
</dbReference>
<proteinExistence type="predicted"/>
<organism evidence="4 5">
    <name type="scientific">Streptomyces albidochromogenes</name>
    <dbReference type="NCBI Taxonomy" id="329524"/>
    <lineage>
        <taxon>Bacteria</taxon>
        <taxon>Bacillati</taxon>
        <taxon>Actinomycetota</taxon>
        <taxon>Actinomycetes</taxon>
        <taxon>Kitasatosporales</taxon>
        <taxon>Streptomycetaceae</taxon>
        <taxon>Streptomyces</taxon>
    </lineage>
</organism>
<name>A0ABW6FJP3_9ACTN</name>
<feature type="domain" description="HTH tetR-type" evidence="3">
    <location>
        <begin position="6"/>
        <end position="66"/>
    </location>
</feature>
<dbReference type="PANTHER" id="PTHR30328">
    <property type="entry name" value="TRANSCRIPTIONAL REPRESSOR"/>
    <property type="match status" value="1"/>
</dbReference>
<keyword evidence="1 2" id="KW-0238">DNA-binding</keyword>
<dbReference type="SUPFAM" id="SSF46689">
    <property type="entry name" value="Homeodomain-like"/>
    <property type="match status" value="1"/>
</dbReference>
<dbReference type="InterPro" id="IPR041467">
    <property type="entry name" value="Sco4008_C"/>
</dbReference>
<dbReference type="SUPFAM" id="SSF48498">
    <property type="entry name" value="Tetracyclin repressor-like, C-terminal domain"/>
    <property type="match status" value="1"/>
</dbReference>